<dbReference type="eggNOG" id="COG0639">
    <property type="taxonomic scope" value="Bacteria"/>
</dbReference>
<reference evidence="3 4" key="2">
    <citation type="journal article" date="2014" name="Genome Announc.">
        <title>Complete Genome Sequence of the Subsurface, Mesophilic Sulfate-Reducing Bacterium Desulfovibrio aespoeensis Aspo-2.</title>
        <authorList>
            <person name="Pedersen K."/>
            <person name="Bengtsson A."/>
            <person name="Edlund J."/>
            <person name="Rabe L."/>
            <person name="Hazen T."/>
            <person name="Chakraborty R."/>
            <person name="Goodwin L."/>
            <person name="Shapiro N."/>
        </authorList>
    </citation>
    <scope>NUCLEOTIDE SEQUENCE [LARGE SCALE GENOMIC DNA]</scope>
    <source>
        <strain evidence="4">ATCC 700646 / DSM 10631 / Aspo-2</strain>
    </source>
</reference>
<organism evidence="3 4">
    <name type="scientific">Pseudodesulfovibrio aespoeensis (strain ATCC 700646 / DSM 10631 / Aspo-2)</name>
    <name type="common">Desulfovibrio aespoeensis</name>
    <dbReference type="NCBI Taxonomy" id="643562"/>
    <lineage>
        <taxon>Bacteria</taxon>
        <taxon>Pseudomonadati</taxon>
        <taxon>Thermodesulfobacteriota</taxon>
        <taxon>Desulfovibrionia</taxon>
        <taxon>Desulfovibrionales</taxon>
        <taxon>Desulfovibrionaceae</taxon>
    </lineage>
</organism>
<dbReference type="KEGG" id="das:Daes_3176"/>
<dbReference type="SUPFAM" id="SSF56300">
    <property type="entry name" value="Metallo-dependent phosphatases"/>
    <property type="match status" value="1"/>
</dbReference>
<dbReference type="InterPro" id="IPR050126">
    <property type="entry name" value="Ap4A_hydrolase"/>
</dbReference>
<keyword evidence="4" id="KW-1185">Reference proteome</keyword>
<proteinExistence type="inferred from homology"/>
<dbReference type="PIRSF" id="PIRSF000883">
    <property type="entry name" value="Pesterase_MJ0912"/>
    <property type="match status" value="1"/>
</dbReference>
<comment type="similarity">
    <text evidence="1">Belongs to the metallophosphoesterase superfamily. YfcE family.</text>
</comment>
<dbReference type="InterPro" id="IPR024654">
    <property type="entry name" value="Calcineurin-like_PHP_lpxH"/>
</dbReference>
<dbReference type="EMBL" id="CP002431">
    <property type="protein sequence ID" value="ADU64168.1"/>
    <property type="molecule type" value="Genomic_DNA"/>
</dbReference>
<dbReference type="Proteomes" id="UP000002191">
    <property type="component" value="Chromosome"/>
</dbReference>
<dbReference type="InterPro" id="IPR011152">
    <property type="entry name" value="Pesterase_MJ0912"/>
</dbReference>
<dbReference type="PANTHER" id="PTHR42850:SF2">
    <property type="entry name" value="BLL5683 PROTEIN"/>
    <property type="match status" value="1"/>
</dbReference>
<dbReference type="InterPro" id="IPR029052">
    <property type="entry name" value="Metallo-depent_PP-like"/>
</dbReference>
<dbReference type="OrthoDB" id="9813918at2"/>
<dbReference type="CDD" id="cd00838">
    <property type="entry name" value="MPP_superfamily"/>
    <property type="match status" value="1"/>
</dbReference>
<dbReference type="Gene3D" id="3.60.21.10">
    <property type="match status" value="1"/>
</dbReference>
<evidence type="ECO:0000313" key="3">
    <source>
        <dbReference type="EMBL" id="ADU64168.1"/>
    </source>
</evidence>
<dbReference type="RefSeq" id="WP_013516069.1">
    <property type="nucleotide sequence ID" value="NC_014844.1"/>
</dbReference>
<sequence>MPRLAIMSDPHANLEALTQVLHDIAGQGADETYCLGDAIGYGPQPQECCDLLREAQVTTLMGNHEQGLINIHYLRDFNQPAADALRRTREMLDEATYHWLVSRPKALVAHGCRMVHGTPPDSITEYIWKHETAMDAVFSRYPEAVCFVGHTHDLMRFTHGVGVGASRKLPLLPGETALEPGLRHLINVGAVGQPRDGDNRAKYVLHDTDARTVTLRRVPYDIARTAALIAARGFSKAFADRLW</sequence>
<reference evidence="4" key="1">
    <citation type="submission" date="2010-12" db="EMBL/GenBank/DDBJ databases">
        <title>Complete sequence of Desulfovibrio aespoeensis Aspo-2.</title>
        <authorList>
            <consortium name="US DOE Joint Genome Institute"/>
            <person name="Lucas S."/>
            <person name="Copeland A."/>
            <person name="Lapidus A."/>
            <person name="Cheng J.-F."/>
            <person name="Goodwin L."/>
            <person name="Pitluck S."/>
            <person name="Chertkov O."/>
            <person name="Misra M."/>
            <person name="Detter J.C."/>
            <person name="Han C."/>
            <person name="Tapia R."/>
            <person name="Land M."/>
            <person name="Hauser L."/>
            <person name="Kyrpides N."/>
            <person name="Ivanova N."/>
            <person name="Ovchinnikova G."/>
            <person name="Pedersen K."/>
            <person name="Jagevall S."/>
            <person name="Hazen T."/>
            <person name="Woyke T."/>
        </authorList>
    </citation>
    <scope>NUCLEOTIDE SEQUENCE [LARGE SCALE GENOMIC DNA]</scope>
    <source>
        <strain evidence="4">ATCC 700646 / DSM 10631 / Aspo-2</strain>
    </source>
</reference>
<dbReference type="GO" id="GO:0005737">
    <property type="term" value="C:cytoplasm"/>
    <property type="evidence" value="ECO:0007669"/>
    <property type="project" value="TreeGrafter"/>
</dbReference>
<gene>
    <name evidence="3" type="ordered locus">Daes_3176</name>
</gene>
<evidence type="ECO:0000259" key="2">
    <source>
        <dbReference type="Pfam" id="PF12850"/>
    </source>
</evidence>
<dbReference type="PANTHER" id="PTHR42850">
    <property type="entry name" value="METALLOPHOSPHOESTERASE"/>
    <property type="match status" value="1"/>
</dbReference>
<dbReference type="AlphaFoldDB" id="E6VR84"/>
<accession>E6VR84</accession>
<dbReference type="HOGENOM" id="CLU_074761_1_1_7"/>
<name>E6VR84_PSEA9</name>
<feature type="domain" description="Calcineurin-like phosphoesterase" evidence="2">
    <location>
        <begin position="3"/>
        <end position="210"/>
    </location>
</feature>
<dbReference type="GO" id="GO:0016791">
    <property type="term" value="F:phosphatase activity"/>
    <property type="evidence" value="ECO:0007669"/>
    <property type="project" value="TreeGrafter"/>
</dbReference>
<evidence type="ECO:0000313" key="4">
    <source>
        <dbReference type="Proteomes" id="UP000002191"/>
    </source>
</evidence>
<dbReference type="Pfam" id="PF12850">
    <property type="entry name" value="Metallophos_2"/>
    <property type="match status" value="1"/>
</dbReference>
<protein>
    <submittedName>
        <fullName evidence="3">Metallophosphoesterase</fullName>
    </submittedName>
</protein>
<dbReference type="STRING" id="643562.Daes_3176"/>
<evidence type="ECO:0000256" key="1">
    <source>
        <dbReference type="ARBA" id="ARBA00008950"/>
    </source>
</evidence>